<keyword evidence="2" id="KW-0560">Oxidoreductase</keyword>
<dbReference type="STRING" id="1441469.A0A225AT03"/>
<dbReference type="GO" id="GO:0010181">
    <property type="term" value="F:FMN binding"/>
    <property type="evidence" value="ECO:0007669"/>
    <property type="project" value="InterPro"/>
</dbReference>
<dbReference type="PANTHER" id="PTHR10578:SF149">
    <property type="entry name" value="2-HYDROXYACID OXIDASE 2"/>
    <property type="match status" value="1"/>
</dbReference>
<organism evidence="5 6">
    <name type="scientific">Talaromyces atroroseus</name>
    <dbReference type="NCBI Taxonomy" id="1441469"/>
    <lineage>
        <taxon>Eukaryota</taxon>
        <taxon>Fungi</taxon>
        <taxon>Dikarya</taxon>
        <taxon>Ascomycota</taxon>
        <taxon>Pezizomycotina</taxon>
        <taxon>Eurotiomycetes</taxon>
        <taxon>Eurotiomycetidae</taxon>
        <taxon>Eurotiales</taxon>
        <taxon>Trichocomaceae</taxon>
        <taxon>Talaromyces</taxon>
        <taxon>Talaromyces sect. Trachyspermi</taxon>
    </lineage>
</organism>
<dbReference type="InterPro" id="IPR000073">
    <property type="entry name" value="AB_hydrolase_1"/>
</dbReference>
<evidence type="ECO:0000256" key="1">
    <source>
        <dbReference type="ARBA" id="ARBA00001917"/>
    </source>
</evidence>
<comment type="caution">
    <text evidence="5">The sequence shown here is derived from an EMBL/GenBank/DDBJ whole genome shotgun (WGS) entry which is preliminary data.</text>
</comment>
<dbReference type="PANTHER" id="PTHR10578">
    <property type="entry name" value="S -2-HYDROXY-ACID OXIDASE-RELATED"/>
    <property type="match status" value="1"/>
</dbReference>
<gene>
    <name evidence="5" type="ORF">UA08_08128</name>
</gene>
<dbReference type="Proteomes" id="UP000214365">
    <property type="component" value="Unassembled WGS sequence"/>
</dbReference>
<proteinExistence type="inferred from homology"/>
<protein>
    <recommendedName>
        <fullName evidence="4">FMN hydroxy acid dehydrogenase domain-containing protein</fullName>
    </recommendedName>
</protein>
<sequence length="713" mass="77163">MPAPNEVYTIADIREAAVAKLDPKWAAYLNEGAMDLVTVKANETAYDRYRIMPRILRDVSKVDTSANMFGTKVAMPFGFSPAAMHCLAHEDGELGTSRAAAKAGVPMGLSQWATKSLEEVIAAGKSVQSTNCCIPYGIQTSGAARKEDIVTLIKRAEKAGFKALLLTVDAPTIGRRLNEYRNGIDLPENLKFPNLSYDPKNFRDTKRDAGTTFSEFIPWLSSVTPPSMEIWLKGIYTPEDVMLAAQYPRVRGVIVSNHGGRQLDGAPATLEALPECAAAARSINASRTAANKLMVGIDGGIRRGSDIFKALALGADFCFAGRIPIWGLAYNGQQGVERALELLRDELEMCMRLAGCKSIAEIGRESLAVVEGGVPGLITRLSKLVRTFKLHFEAVSFKAGGSLSVSYHYLVQQNYCDDTPLAEADVSSPHFSVSATNFPTPNDRHGSGRIKKMIKPTIVFLPGAWLTESCYSPLLSSLKKEGFPVHYAQYPSLNPSPQYIPDADCQRDATAILNQAIKPLIEDQGQDVILFMHSYASMPGSAAARGFSKSERLRDGKAGGVVGLVCIGAFLVPEGLSCAGLQGGNLPGWILVDQPEPGVNIAEDPVKNFAADVSEDLAREMAMQLKPHSNSAFMSNQPAPAWNEPAFAGRCAYIVTEEDVAVPKAAQYGMIAATGQEWIMKELAGCSHMAPFTTRVTDCINVLYEIFDAFQRC</sequence>
<dbReference type="SUPFAM" id="SSF53474">
    <property type="entry name" value="alpha/beta-Hydrolases"/>
    <property type="match status" value="1"/>
</dbReference>
<dbReference type="AlphaFoldDB" id="A0A225AT03"/>
<comment type="cofactor">
    <cofactor evidence="1">
        <name>FMN</name>
        <dbReference type="ChEBI" id="CHEBI:58210"/>
    </cofactor>
</comment>
<dbReference type="Pfam" id="PF01070">
    <property type="entry name" value="FMN_dh"/>
    <property type="match status" value="1"/>
</dbReference>
<dbReference type="RefSeq" id="XP_020116708.1">
    <property type="nucleotide sequence ID" value="XM_020263336.1"/>
</dbReference>
<evidence type="ECO:0000313" key="6">
    <source>
        <dbReference type="Proteomes" id="UP000214365"/>
    </source>
</evidence>
<dbReference type="InterPro" id="IPR008259">
    <property type="entry name" value="FMN_hydac_DH_AS"/>
</dbReference>
<accession>A0A225AT03</accession>
<dbReference type="GeneID" id="31007884"/>
<dbReference type="GO" id="GO:0016491">
    <property type="term" value="F:oxidoreductase activity"/>
    <property type="evidence" value="ECO:0007669"/>
    <property type="project" value="UniProtKB-KW"/>
</dbReference>
<dbReference type="OrthoDB" id="408373at2759"/>
<evidence type="ECO:0000313" key="5">
    <source>
        <dbReference type="EMBL" id="OKL56587.1"/>
    </source>
</evidence>
<dbReference type="Gene3D" id="3.40.50.1820">
    <property type="entry name" value="alpha/beta hydrolase"/>
    <property type="match status" value="1"/>
</dbReference>
<dbReference type="InterPro" id="IPR000262">
    <property type="entry name" value="FMN-dep_DH"/>
</dbReference>
<dbReference type="SUPFAM" id="SSF51395">
    <property type="entry name" value="FMN-linked oxidoreductases"/>
    <property type="match status" value="1"/>
</dbReference>
<dbReference type="InterPro" id="IPR013785">
    <property type="entry name" value="Aldolase_TIM"/>
</dbReference>
<dbReference type="Gene3D" id="3.20.20.70">
    <property type="entry name" value="Aldolase class I"/>
    <property type="match status" value="1"/>
</dbReference>
<evidence type="ECO:0000256" key="3">
    <source>
        <dbReference type="ARBA" id="ARBA00024042"/>
    </source>
</evidence>
<keyword evidence="6" id="KW-1185">Reference proteome</keyword>
<reference evidence="5 6" key="1">
    <citation type="submission" date="2015-06" db="EMBL/GenBank/DDBJ databases">
        <title>Talaromyces atroroseus IBT 11181 draft genome.</title>
        <authorList>
            <person name="Rasmussen K.B."/>
            <person name="Rasmussen S."/>
            <person name="Petersen B."/>
            <person name="Sicheritz-Ponten T."/>
            <person name="Mortensen U.H."/>
            <person name="Thrane U."/>
        </authorList>
    </citation>
    <scope>NUCLEOTIDE SEQUENCE [LARGE SCALE GENOMIC DNA]</scope>
    <source>
        <strain evidence="5 6">IBT 11181</strain>
    </source>
</reference>
<dbReference type="EMBL" id="LFMY01000014">
    <property type="protein sequence ID" value="OKL56587.1"/>
    <property type="molecule type" value="Genomic_DNA"/>
</dbReference>
<dbReference type="InterPro" id="IPR029058">
    <property type="entry name" value="AB_hydrolase_fold"/>
</dbReference>
<comment type="similarity">
    <text evidence="3">Belongs to the FMN-dependent alpha-hydroxy acid dehydrogenase family.</text>
</comment>
<dbReference type="PROSITE" id="PS51349">
    <property type="entry name" value="FMN_HYDROXY_ACID_DH_2"/>
    <property type="match status" value="1"/>
</dbReference>
<dbReference type="Pfam" id="PF12697">
    <property type="entry name" value="Abhydrolase_6"/>
    <property type="match status" value="1"/>
</dbReference>
<feature type="domain" description="FMN hydroxy acid dehydrogenase" evidence="4">
    <location>
        <begin position="2"/>
        <end position="372"/>
    </location>
</feature>
<evidence type="ECO:0000256" key="2">
    <source>
        <dbReference type="ARBA" id="ARBA00023002"/>
    </source>
</evidence>
<dbReference type="InterPro" id="IPR037396">
    <property type="entry name" value="FMN_HAD"/>
</dbReference>
<name>A0A225AT03_TALAT</name>
<dbReference type="PROSITE" id="PS00557">
    <property type="entry name" value="FMN_HYDROXY_ACID_DH_1"/>
    <property type="match status" value="1"/>
</dbReference>
<dbReference type="CDD" id="cd02809">
    <property type="entry name" value="alpha_hydroxyacid_oxid_FMN"/>
    <property type="match status" value="1"/>
</dbReference>
<evidence type="ECO:0000259" key="4">
    <source>
        <dbReference type="PROSITE" id="PS51349"/>
    </source>
</evidence>
<dbReference type="InterPro" id="IPR012133">
    <property type="entry name" value="Alpha-hydoxy_acid_DH_FMN"/>
</dbReference>